<dbReference type="Proteomes" id="UP000008731">
    <property type="component" value="Segment"/>
</dbReference>
<dbReference type="RefSeq" id="YP_004010318.1">
    <property type="nucleotide sequence ID" value="NC_014663.1"/>
</dbReference>
<proteinExistence type="predicted"/>
<sequence length="68" mass="7615">MSDVLVNAIASNDLVKFKQCFAESMKGKVEAVLQERKLEIARSVMVEGEEPNDDDDENEPDEGEQDTK</sequence>
<protein>
    <submittedName>
        <fullName evidence="2">Gp67 prohead core protein</fullName>
    </submittedName>
</protein>
<dbReference type="GeneID" id="9926615"/>
<accession>E5EPW5</accession>
<feature type="compositionally biased region" description="Acidic residues" evidence="1">
    <location>
        <begin position="47"/>
        <end position="68"/>
    </location>
</feature>
<evidence type="ECO:0000256" key="1">
    <source>
        <dbReference type="SAM" id="MobiDB-lite"/>
    </source>
</evidence>
<keyword evidence="3" id="KW-1185">Reference proteome</keyword>
<dbReference type="OrthoDB" id="26762at10239"/>
<dbReference type="Pfam" id="PF17634">
    <property type="entry name" value="GP67"/>
    <property type="match status" value="1"/>
</dbReference>
<gene>
    <name evidence="2" type="primary">67</name>
    <name evidence="2" type="ORF">Acj9p181</name>
</gene>
<dbReference type="InterPro" id="IPR035114">
    <property type="entry name" value="GP67"/>
</dbReference>
<dbReference type="EMBL" id="HM004124">
    <property type="protein sequence ID" value="ADG60081.1"/>
    <property type="molecule type" value="Genomic_DNA"/>
</dbReference>
<dbReference type="KEGG" id="vg:9926615"/>
<reference evidence="2 3" key="1">
    <citation type="journal article" date="2010" name="Virol. J.">
        <title>Genomes of the T4-related bacteriophages as windows on microbial genome evolution.</title>
        <authorList>
            <person name="Petrov V.M."/>
            <person name="Ratnayaka S."/>
            <person name="Nolan J.M."/>
            <person name="Miller E.S."/>
            <person name="Karam J.D."/>
        </authorList>
    </citation>
    <scope>NUCLEOTIDE SEQUENCE [LARGE SCALE GENOMIC DNA]</scope>
</reference>
<name>E5EPW5_9CAUD</name>
<evidence type="ECO:0000313" key="3">
    <source>
        <dbReference type="Proteomes" id="UP000008731"/>
    </source>
</evidence>
<feature type="region of interest" description="Disordered" evidence="1">
    <location>
        <begin position="44"/>
        <end position="68"/>
    </location>
</feature>
<evidence type="ECO:0000313" key="2">
    <source>
        <dbReference type="EMBL" id="ADG60081.1"/>
    </source>
</evidence>
<organism evidence="2 3">
    <name type="scientific">Acinetobacter phage Acj9</name>
    <dbReference type="NCBI Taxonomy" id="760939"/>
    <lineage>
        <taxon>Viruses</taxon>
        <taxon>Duplodnaviria</taxon>
        <taxon>Heunggongvirae</taxon>
        <taxon>Uroviricota</taxon>
        <taxon>Caudoviricetes</taxon>
        <taxon>Pantevenvirales</taxon>
        <taxon>Straboviridae</taxon>
        <taxon>Twarogvirinae</taxon>
        <taxon>Acajnonavirus</taxon>
        <taxon>Acajnonavirus acj9</taxon>
    </lineage>
</organism>